<protein>
    <recommendedName>
        <fullName evidence="3">ABM domain-containing protein</fullName>
    </recommendedName>
</protein>
<dbReference type="InterPro" id="IPR011008">
    <property type="entry name" value="Dimeric_a/b-barrel"/>
</dbReference>
<dbReference type="SUPFAM" id="SSF54909">
    <property type="entry name" value="Dimeric alpha+beta barrel"/>
    <property type="match status" value="1"/>
</dbReference>
<accession>A0ABN2QX63</accession>
<evidence type="ECO:0008006" key="3">
    <source>
        <dbReference type="Google" id="ProtNLM"/>
    </source>
</evidence>
<proteinExistence type="predicted"/>
<reference evidence="1 2" key="1">
    <citation type="journal article" date="2019" name="Int. J. Syst. Evol. Microbiol.">
        <title>The Global Catalogue of Microorganisms (GCM) 10K type strain sequencing project: providing services to taxonomists for standard genome sequencing and annotation.</title>
        <authorList>
            <consortium name="The Broad Institute Genomics Platform"/>
            <consortium name="The Broad Institute Genome Sequencing Center for Infectious Disease"/>
            <person name="Wu L."/>
            <person name="Ma J."/>
        </authorList>
    </citation>
    <scope>NUCLEOTIDE SEQUENCE [LARGE SCALE GENOMIC DNA]</scope>
    <source>
        <strain evidence="1 2">JCM 14901</strain>
    </source>
</reference>
<dbReference type="Proteomes" id="UP001499933">
    <property type="component" value="Unassembled WGS sequence"/>
</dbReference>
<comment type="caution">
    <text evidence="1">The sequence shown here is derived from an EMBL/GenBank/DDBJ whole genome shotgun (WGS) entry which is preliminary data.</text>
</comment>
<evidence type="ECO:0000313" key="1">
    <source>
        <dbReference type="EMBL" id="GAA1959681.1"/>
    </source>
</evidence>
<dbReference type="EMBL" id="BAAAOG010000003">
    <property type="protein sequence ID" value="GAA1959681.1"/>
    <property type="molecule type" value="Genomic_DNA"/>
</dbReference>
<name>A0ABN2QX63_9MICO</name>
<sequence length="103" mass="11888">MPTPFVIVWRYRVALDHRTEFEAAYGASGPWVQLFERSRHYLGTDLVVGEQGDYLTIDRWDSEDEATAFLTANRAEYDEIESRCADLTETEDLVLRGTMVSQH</sequence>
<dbReference type="Gene3D" id="3.30.70.100">
    <property type="match status" value="1"/>
</dbReference>
<evidence type="ECO:0000313" key="2">
    <source>
        <dbReference type="Proteomes" id="UP001499933"/>
    </source>
</evidence>
<gene>
    <name evidence="1" type="ORF">GCM10009776_22810</name>
</gene>
<dbReference type="RefSeq" id="WP_344094683.1">
    <property type="nucleotide sequence ID" value="NZ_BAAAOG010000003.1"/>
</dbReference>
<organism evidence="1 2">
    <name type="scientific">Microbacterium deminutum</name>
    <dbReference type="NCBI Taxonomy" id="344164"/>
    <lineage>
        <taxon>Bacteria</taxon>
        <taxon>Bacillati</taxon>
        <taxon>Actinomycetota</taxon>
        <taxon>Actinomycetes</taxon>
        <taxon>Micrococcales</taxon>
        <taxon>Microbacteriaceae</taxon>
        <taxon>Microbacterium</taxon>
    </lineage>
</organism>
<keyword evidence="2" id="KW-1185">Reference proteome</keyword>